<proteinExistence type="predicted"/>
<name>A0ABD3F1A4_9STRA</name>
<dbReference type="InterPro" id="IPR045379">
    <property type="entry name" value="Crinkler_N"/>
</dbReference>
<sequence length="286" mass="31903">MKKILGSEGSVISIVIDKWKTVALLKDAIQEKKKYQFPADDLKLFLAKNGNVWLSSSTEDVKKLKKGEIITLIEELTKEEQELQAESGLQNVLTGMEPPTTDQIHVLVVCPKERDTVSIPVVLSKGPYVDTTSCDDLLAFLEKDMVNKEKIVSRPHILYESRLQFRLVGREDAIKTAANCFSNIIEASGKPESDRTMQTIPVCSGISGLGKTRMLEEGGRILKEMRLDPKHIASVIVPYFNGFNAAPVERSMPTEASFSWRLLHRFFFSTIIARSLLTSGWAATTS</sequence>
<dbReference type="EMBL" id="JBIMZQ010000047">
    <property type="protein sequence ID" value="KAL3659396.1"/>
    <property type="molecule type" value="Genomic_DNA"/>
</dbReference>
<dbReference type="Pfam" id="PF20147">
    <property type="entry name" value="Crinkler"/>
    <property type="match status" value="1"/>
</dbReference>
<reference evidence="5 6" key="1">
    <citation type="submission" date="2024-09" db="EMBL/GenBank/DDBJ databases">
        <title>Genome sequencing and assembly of Phytophthora oleae, isolate VK10A, causative agent of rot of olive drupes.</title>
        <authorList>
            <person name="Conti Taguali S."/>
            <person name="Riolo M."/>
            <person name="La Spada F."/>
            <person name="Cacciola S.O."/>
            <person name="Dionisio G."/>
        </authorList>
    </citation>
    <scope>NUCLEOTIDE SEQUENCE [LARGE SCALE GENOMIC DNA]</scope>
    <source>
        <strain evidence="5 6">VK10A</strain>
    </source>
</reference>
<evidence type="ECO:0000313" key="5">
    <source>
        <dbReference type="EMBL" id="KAL3659396.1"/>
    </source>
</evidence>
<feature type="domain" description="Crinkler effector protein N-terminal" evidence="4">
    <location>
        <begin position="4"/>
        <end position="109"/>
    </location>
</feature>
<dbReference type="Proteomes" id="UP001632037">
    <property type="component" value="Unassembled WGS sequence"/>
</dbReference>
<evidence type="ECO:0000256" key="1">
    <source>
        <dbReference type="ARBA" id="ARBA00004340"/>
    </source>
</evidence>
<gene>
    <name evidence="5" type="ORF">V7S43_015667</name>
</gene>
<evidence type="ECO:0000256" key="3">
    <source>
        <dbReference type="ARBA" id="ARBA00022525"/>
    </source>
</evidence>
<organism evidence="5 6">
    <name type="scientific">Phytophthora oleae</name>
    <dbReference type="NCBI Taxonomy" id="2107226"/>
    <lineage>
        <taxon>Eukaryota</taxon>
        <taxon>Sar</taxon>
        <taxon>Stramenopiles</taxon>
        <taxon>Oomycota</taxon>
        <taxon>Peronosporomycetes</taxon>
        <taxon>Peronosporales</taxon>
        <taxon>Peronosporaceae</taxon>
        <taxon>Phytophthora</taxon>
    </lineage>
</organism>
<dbReference type="GO" id="GO:0043657">
    <property type="term" value="C:host cell"/>
    <property type="evidence" value="ECO:0007669"/>
    <property type="project" value="UniProtKB-SubCell"/>
</dbReference>
<accession>A0ABD3F1A4</accession>
<evidence type="ECO:0000313" key="6">
    <source>
        <dbReference type="Proteomes" id="UP001632037"/>
    </source>
</evidence>
<comment type="caution">
    <text evidence="5">The sequence shown here is derived from an EMBL/GenBank/DDBJ whole genome shotgun (WGS) entry which is preliminary data.</text>
</comment>
<keyword evidence="6" id="KW-1185">Reference proteome</keyword>
<evidence type="ECO:0000256" key="2">
    <source>
        <dbReference type="ARBA" id="ARBA00004613"/>
    </source>
</evidence>
<dbReference type="GO" id="GO:0005576">
    <property type="term" value="C:extracellular region"/>
    <property type="evidence" value="ECO:0007669"/>
    <property type="project" value="UniProtKB-SubCell"/>
</dbReference>
<protein>
    <recommendedName>
        <fullName evidence="4">Crinkler effector protein N-terminal domain-containing protein</fullName>
    </recommendedName>
</protein>
<evidence type="ECO:0000259" key="4">
    <source>
        <dbReference type="Pfam" id="PF20147"/>
    </source>
</evidence>
<comment type="subcellular location">
    <subcellularLocation>
        <location evidence="1">Host cell</location>
    </subcellularLocation>
    <subcellularLocation>
        <location evidence="2">Secreted</location>
    </subcellularLocation>
</comment>
<dbReference type="AlphaFoldDB" id="A0ABD3F1A4"/>
<keyword evidence="3" id="KW-0964">Secreted</keyword>